<name>A0A2H1VXQ5_SPOFR</name>
<evidence type="ECO:0000256" key="1">
    <source>
        <dbReference type="SAM" id="MobiDB-lite"/>
    </source>
</evidence>
<feature type="transmembrane region" description="Helical" evidence="2">
    <location>
        <begin position="39"/>
        <end position="56"/>
    </location>
</feature>
<accession>A0A2H1VXQ5</accession>
<keyword evidence="2" id="KW-1133">Transmembrane helix</keyword>
<reference evidence="3" key="1">
    <citation type="submission" date="2016-07" db="EMBL/GenBank/DDBJ databases">
        <authorList>
            <person name="Bretaudeau A."/>
        </authorList>
    </citation>
    <scope>NUCLEOTIDE SEQUENCE</scope>
    <source>
        <strain evidence="3">Rice</strain>
        <tissue evidence="3">Whole body</tissue>
    </source>
</reference>
<feature type="region of interest" description="Disordered" evidence="1">
    <location>
        <begin position="104"/>
        <end position="126"/>
    </location>
</feature>
<proteinExistence type="predicted"/>
<keyword evidence="2" id="KW-0472">Membrane</keyword>
<dbReference type="AlphaFoldDB" id="A0A2H1VXQ5"/>
<evidence type="ECO:0000256" key="2">
    <source>
        <dbReference type="SAM" id="Phobius"/>
    </source>
</evidence>
<gene>
    <name evidence="3" type="ORF">SFRICE_025322</name>
</gene>
<dbReference type="EMBL" id="ODYU01005077">
    <property type="protein sequence ID" value="SOQ45603.1"/>
    <property type="molecule type" value="Genomic_DNA"/>
</dbReference>
<sequence>MRDMNIIQCDRGETSNPLRLNTTSNFNDKSPGSKGSNPLPLKIMAILIFFFTFFDIKGCMRRRNKKKTTNDVVLSLNGLQVPRLSHCIYIFKFEKAMREWAGSTGVIPRPHKKPTKHFEESDDSNT</sequence>
<protein>
    <submittedName>
        <fullName evidence="3">SFRICE_025322</fullName>
    </submittedName>
</protein>
<keyword evidence="2" id="KW-0812">Transmembrane</keyword>
<evidence type="ECO:0000313" key="3">
    <source>
        <dbReference type="EMBL" id="SOQ45603.1"/>
    </source>
</evidence>
<organism evidence="3">
    <name type="scientific">Spodoptera frugiperda</name>
    <name type="common">Fall armyworm</name>
    <dbReference type="NCBI Taxonomy" id="7108"/>
    <lineage>
        <taxon>Eukaryota</taxon>
        <taxon>Metazoa</taxon>
        <taxon>Ecdysozoa</taxon>
        <taxon>Arthropoda</taxon>
        <taxon>Hexapoda</taxon>
        <taxon>Insecta</taxon>
        <taxon>Pterygota</taxon>
        <taxon>Neoptera</taxon>
        <taxon>Endopterygota</taxon>
        <taxon>Lepidoptera</taxon>
        <taxon>Glossata</taxon>
        <taxon>Ditrysia</taxon>
        <taxon>Noctuoidea</taxon>
        <taxon>Noctuidae</taxon>
        <taxon>Amphipyrinae</taxon>
        <taxon>Spodoptera</taxon>
    </lineage>
</organism>